<dbReference type="Proteomes" id="UP000521379">
    <property type="component" value="Unassembled WGS sequence"/>
</dbReference>
<organism evidence="2 3">
    <name type="scientific">Kocuria subflava</name>
    <dbReference type="NCBI Taxonomy" id="1736139"/>
    <lineage>
        <taxon>Bacteria</taxon>
        <taxon>Bacillati</taxon>
        <taxon>Actinomycetota</taxon>
        <taxon>Actinomycetes</taxon>
        <taxon>Micrococcales</taxon>
        <taxon>Micrococcaceae</taxon>
        <taxon>Kocuria</taxon>
    </lineage>
</organism>
<dbReference type="SUPFAM" id="SSF53756">
    <property type="entry name" value="UDP-Glycosyltransferase/glycogen phosphorylase"/>
    <property type="match status" value="1"/>
</dbReference>
<dbReference type="AlphaFoldDB" id="A0A846TRI1"/>
<name>A0A846TRI1_9MICC</name>
<reference evidence="2 3" key="1">
    <citation type="submission" date="2020-02" db="EMBL/GenBank/DDBJ databases">
        <authorList>
            <person name="Sun Q."/>
        </authorList>
    </citation>
    <scope>NUCLEOTIDE SEQUENCE [LARGE SCALE GENOMIC DNA]</scope>
    <source>
        <strain evidence="2 3">YIM 13062</strain>
    </source>
</reference>
<accession>A0A846TRI1</accession>
<evidence type="ECO:0000259" key="1">
    <source>
        <dbReference type="Pfam" id="PF06722"/>
    </source>
</evidence>
<feature type="domain" description="Erythromycin biosynthesis protein CIII-like C-terminal" evidence="1">
    <location>
        <begin position="189"/>
        <end position="322"/>
    </location>
</feature>
<evidence type="ECO:0000313" key="3">
    <source>
        <dbReference type="Proteomes" id="UP000521379"/>
    </source>
</evidence>
<dbReference type="InterPro" id="IPR050426">
    <property type="entry name" value="Glycosyltransferase_28"/>
</dbReference>
<comment type="caution">
    <text evidence="2">The sequence shown here is derived from an EMBL/GenBank/DDBJ whole genome shotgun (WGS) entry which is preliminary data.</text>
</comment>
<proteinExistence type="predicted"/>
<dbReference type="Gene3D" id="3.40.50.2000">
    <property type="entry name" value="Glycogen Phosphorylase B"/>
    <property type="match status" value="2"/>
</dbReference>
<sequence length="340" mass="35098">MRSGDGLLAMLSSFEHIFFGSAAGQTQDIMVLNSTHPVDAMVADATCIGPGLVSELAGIPYASFTASPTGLGMGRLCTTAADLTVNRAFRHFHNTARAEVGLPPTRQLGLEGTWSNQLVLAQGVPTLEGLESGQGQVLHFIGDAARGARSFGPTHADPDSGGLPANNSPLIHVSQGTLGRDDFPLGQRVVQALADSDCRIVVSGLKDGGEGKPSAAPSAGGGSVQYVNWVDQDLMFERADLFVSNGGYGAVLAALGHGVPVLVVPGAQDKPMVAATVARAGVGRRIHQRKATIGRIGATVRSMLADDGLHNIVCVVQREMEAAGGADRAAELVEFSVSLS</sequence>
<evidence type="ECO:0000313" key="2">
    <source>
        <dbReference type="EMBL" id="NKE09439.1"/>
    </source>
</evidence>
<dbReference type="PANTHER" id="PTHR48050">
    <property type="entry name" value="STEROL 3-BETA-GLUCOSYLTRANSFERASE"/>
    <property type="match status" value="1"/>
</dbReference>
<dbReference type="PANTHER" id="PTHR48050:SF13">
    <property type="entry name" value="STEROL 3-BETA-GLUCOSYLTRANSFERASE UGT80A2"/>
    <property type="match status" value="1"/>
</dbReference>
<gene>
    <name evidence="2" type="ORF">GTW58_05690</name>
</gene>
<dbReference type="Pfam" id="PF06722">
    <property type="entry name" value="EryCIII-like_C"/>
    <property type="match status" value="1"/>
</dbReference>
<dbReference type="EMBL" id="JAAVUN010000008">
    <property type="protein sequence ID" value="NKE09439.1"/>
    <property type="molecule type" value="Genomic_DNA"/>
</dbReference>
<keyword evidence="3" id="KW-1185">Reference proteome</keyword>
<dbReference type="GO" id="GO:0016757">
    <property type="term" value="F:glycosyltransferase activity"/>
    <property type="evidence" value="ECO:0007669"/>
    <property type="project" value="UniProtKB-ARBA"/>
</dbReference>
<dbReference type="RefSeq" id="WP_119932068.1">
    <property type="nucleotide sequence ID" value="NZ_JAAVUN010000008.1"/>
</dbReference>
<dbReference type="InterPro" id="IPR010610">
    <property type="entry name" value="EryCIII-like_C"/>
</dbReference>
<protein>
    <recommendedName>
        <fullName evidence="1">Erythromycin biosynthesis protein CIII-like C-terminal domain-containing protein</fullName>
    </recommendedName>
</protein>